<dbReference type="FunFam" id="3.30.730.10:FF:000005">
    <property type="entry name" value="ethylene-responsive transcription factor RAP2-11"/>
    <property type="match status" value="1"/>
</dbReference>
<evidence type="ECO:0000256" key="1">
    <source>
        <dbReference type="ARBA" id="ARBA00004123"/>
    </source>
</evidence>
<sequence length="291" mass="33005">MEIHFQNHHHKLENEQITNNVNSIQLNKVEKSKGDRKPGKGKNKFLGVRQRPSGRWVAEIKDTTQKIRMWLGTFETAEAAARAYDEAACLLRGSNTRTNFVDTQISPNSPIACRIKNLLKNKKVESQKSNNFTNNLSIKPTKPSATFSPSNINNAFICPNNLISTNIIDNNVNILNNNFVHGNFGNYDQLGAYSSSFQCEMPHKFDIKPKLDKLSLSQEMLEIMPKDDEVMSSLMAAESSEFERLLMEKEMMISTSFYGGNNGVQDHVDFFHDPICTLWDFPPLCPSFCSF</sequence>
<dbReference type="InterPro" id="IPR016177">
    <property type="entry name" value="DNA-bd_dom_sf"/>
</dbReference>
<reference evidence="8" key="1">
    <citation type="submission" date="2024-03" db="EMBL/GenBank/DDBJ databases">
        <title>WGS assembly of Saponaria officinalis var. Norfolk2.</title>
        <authorList>
            <person name="Jenkins J."/>
            <person name="Shu S."/>
            <person name="Grimwood J."/>
            <person name="Barry K."/>
            <person name="Goodstein D."/>
            <person name="Schmutz J."/>
            <person name="Leebens-Mack J."/>
            <person name="Osbourn A."/>
        </authorList>
    </citation>
    <scope>NUCLEOTIDE SEQUENCE [LARGE SCALE GENOMIC DNA]</scope>
    <source>
        <strain evidence="8">JIC</strain>
    </source>
</reference>
<comment type="caution">
    <text evidence="8">The sequence shown here is derived from an EMBL/GenBank/DDBJ whole genome shotgun (WGS) entry which is preliminary data.</text>
</comment>
<dbReference type="PANTHER" id="PTHR31194">
    <property type="entry name" value="SHN SHINE , DNA BINDING / TRANSCRIPTION FACTOR"/>
    <property type="match status" value="1"/>
</dbReference>
<dbReference type="InterPro" id="IPR050913">
    <property type="entry name" value="AP2/ERF_ERF"/>
</dbReference>
<dbReference type="PANTHER" id="PTHR31194:SF1">
    <property type="entry name" value="ETHYLENE-RESPONSIVE TRANSCRIPTION FACTOR ERN2"/>
    <property type="match status" value="1"/>
</dbReference>
<evidence type="ECO:0000313" key="9">
    <source>
        <dbReference type="Proteomes" id="UP001443914"/>
    </source>
</evidence>
<dbReference type="InterPro" id="IPR001471">
    <property type="entry name" value="AP2/ERF_dom"/>
</dbReference>
<feature type="domain" description="AP2/ERF" evidence="7">
    <location>
        <begin position="44"/>
        <end position="101"/>
    </location>
</feature>
<dbReference type="GO" id="GO:0003700">
    <property type="term" value="F:DNA-binding transcription factor activity"/>
    <property type="evidence" value="ECO:0007669"/>
    <property type="project" value="InterPro"/>
</dbReference>
<dbReference type="GO" id="GO:0003677">
    <property type="term" value="F:DNA binding"/>
    <property type="evidence" value="ECO:0007669"/>
    <property type="project" value="UniProtKB-KW"/>
</dbReference>
<dbReference type="PROSITE" id="PS51032">
    <property type="entry name" value="AP2_ERF"/>
    <property type="match status" value="1"/>
</dbReference>
<accession>A0AAW1H5Q5</accession>
<keyword evidence="3" id="KW-0238">DNA-binding</keyword>
<evidence type="ECO:0000256" key="5">
    <source>
        <dbReference type="ARBA" id="ARBA00023242"/>
    </source>
</evidence>
<dbReference type="SMART" id="SM00380">
    <property type="entry name" value="AP2"/>
    <property type="match status" value="1"/>
</dbReference>
<evidence type="ECO:0000256" key="2">
    <source>
        <dbReference type="ARBA" id="ARBA00023015"/>
    </source>
</evidence>
<dbReference type="CDD" id="cd00018">
    <property type="entry name" value="AP2"/>
    <property type="match status" value="1"/>
</dbReference>
<keyword evidence="9" id="KW-1185">Reference proteome</keyword>
<dbReference type="InterPro" id="IPR036955">
    <property type="entry name" value="AP2/ERF_dom_sf"/>
</dbReference>
<keyword evidence="5" id="KW-0539">Nucleus</keyword>
<organism evidence="8 9">
    <name type="scientific">Saponaria officinalis</name>
    <name type="common">Common soapwort</name>
    <name type="synonym">Lychnis saponaria</name>
    <dbReference type="NCBI Taxonomy" id="3572"/>
    <lineage>
        <taxon>Eukaryota</taxon>
        <taxon>Viridiplantae</taxon>
        <taxon>Streptophyta</taxon>
        <taxon>Embryophyta</taxon>
        <taxon>Tracheophyta</taxon>
        <taxon>Spermatophyta</taxon>
        <taxon>Magnoliopsida</taxon>
        <taxon>eudicotyledons</taxon>
        <taxon>Gunneridae</taxon>
        <taxon>Pentapetalae</taxon>
        <taxon>Caryophyllales</taxon>
        <taxon>Caryophyllaceae</taxon>
        <taxon>Caryophylleae</taxon>
        <taxon>Saponaria</taxon>
    </lineage>
</organism>
<keyword evidence="2" id="KW-0805">Transcription regulation</keyword>
<keyword evidence="4" id="KW-0804">Transcription</keyword>
<dbReference type="AlphaFoldDB" id="A0AAW1H5Q5"/>
<dbReference type="EMBL" id="JBDFQZ010000012">
    <property type="protein sequence ID" value="KAK9671723.1"/>
    <property type="molecule type" value="Genomic_DNA"/>
</dbReference>
<gene>
    <name evidence="8" type="ORF">RND81_12G050300</name>
</gene>
<evidence type="ECO:0000259" key="7">
    <source>
        <dbReference type="PROSITE" id="PS51032"/>
    </source>
</evidence>
<comment type="subcellular location">
    <subcellularLocation>
        <location evidence="1">Nucleus</location>
    </subcellularLocation>
</comment>
<proteinExistence type="inferred from homology"/>
<evidence type="ECO:0000256" key="4">
    <source>
        <dbReference type="ARBA" id="ARBA00023163"/>
    </source>
</evidence>
<dbReference type="SUPFAM" id="SSF54171">
    <property type="entry name" value="DNA-binding domain"/>
    <property type="match status" value="1"/>
</dbReference>
<dbReference type="PRINTS" id="PR00367">
    <property type="entry name" value="ETHRSPELEMNT"/>
</dbReference>
<dbReference type="Proteomes" id="UP001443914">
    <property type="component" value="Unassembled WGS sequence"/>
</dbReference>
<evidence type="ECO:0000313" key="8">
    <source>
        <dbReference type="EMBL" id="KAK9671723.1"/>
    </source>
</evidence>
<comment type="similarity">
    <text evidence="6">Belongs to the AP2/ERF transcription factor family. ERF subfamily.</text>
</comment>
<evidence type="ECO:0000256" key="6">
    <source>
        <dbReference type="ARBA" id="ARBA00024343"/>
    </source>
</evidence>
<dbReference type="GO" id="GO:0005634">
    <property type="term" value="C:nucleus"/>
    <property type="evidence" value="ECO:0007669"/>
    <property type="project" value="UniProtKB-SubCell"/>
</dbReference>
<evidence type="ECO:0000256" key="3">
    <source>
        <dbReference type="ARBA" id="ARBA00023125"/>
    </source>
</evidence>
<dbReference type="Pfam" id="PF00847">
    <property type="entry name" value="AP2"/>
    <property type="match status" value="1"/>
</dbReference>
<name>A0AAW1H5Q5_SAPOF</name>
<protein>
    <recommendedName>
        <fullName evidence="7">AP2/ERF domain-containing protein</fullName>
    </recommendedName>
</protein>
<dbReference type="Gene3D" id="3.30.730.10">
    <property type="entry name" value="AP2/ERF domain"/>
    <property type="match status" value="1"/>
</dbReference>